<accession>A0ABV8PNK9</accession>
<feature type="signal peptide" evidence="1">
    <location>
        <begin position="1"/>
        <end position="21"/>
    </location>
</feature>
<dbReference type="PROSITE" id="PS51257">
    <property type="entry name" value="PROKAR_LIPOPROTEIN"/>
    <property type="match status" value="1"/>
</dbReference>
<evidence type="ECO:0000256" key="1">
    <source>
        <dbReference type="SAM" id="SignalP"/>
    </source>
</evidence>
<reference evidence="3" key="1">
    <citation type="journal article" date="2019" name="Int. J. Syst. Evol. Microbiol.">
        <title>The Global Catalogue of Microorganisms (GCM) 10K type strain sequencing project: providing services to taxonomists for standard genome sequencing and annotation.</title>
        <authorList>
            <consortium name="The Broad Institute Genomics Platform"/>
            <consortium name="The Broad Institute Genome Sequencing Center for Infectious Disease"/>
            <person name="Wu L."/>
            <person name="Ma J."/>
        </authorList>
    </citation>
    <scope>NUCLEOTIDE SEQUENCE [LARGE SCALE GENOMIC DNA]</scope>
    <source>
        <strain evidence="3">CGMCC 1.15774</strain>
    </source>
</reference>
<evidence type="ECO:0008006" key="4">
    <source>
        <dbReference type="Google" id="ProtNLM"/>
    </source>
</evidence>
<proteinExistence type="predicted"/>
<keyword evidence="3" id="KW-1185">Reference proteome</keyword>
<evidence type="ECO:0000313" key="3">
    <source>
        <dbReference type="Proteomes" id="UP001595841"/>
    </source>
</evidence>
<evidence type="ECO:0000313" key="2">
    <source>
        <dbReference type="EMBL" id="MFC4220230.1"/>
    </source>
</evidence>
<keyword evidence="1" id="KW-0732">Signal</keyword>
<gene>
    <name evidence="2" type="ORF">ACFOWS_08800</name>
</gene>
<organism evidence="2 3">
    <name type="scientific">Flagellimonas marina</name>
    <dbReference type="NCBI Taxonomy" id="1775168"/>
    <lineage>
        <taxon>Bacteria</taxon>
        <taxon>Pseudomonadati</taxon>
        <taxon>Bacteroidota</taxon>
        <taxon>Flavobacteriia</taxon>
        <taxon>Flavobacteriales</taxon>
        <taxon>Flavobacteriaceae</taxon>
        <taxon>Flagellimonas</taxon>
    </lineage>
</organism>
<dbReference type="EMBL" id="JBHSCL010000004">
    <property type="protein sequence ID" value="MFC4220230.1"/>
    <property type="molecule type" value="Genomic_DNA"/>
</dbReference>
<comment type="caution">
    <text evidence="2">The sequence shown here is derived from an EMBL/GenBank/DDBJ whole genome shotgun (WGS) entry which is preliminary data.</text>
</comment>
<feature type="chain" id="PRO_5046673858" description="Lipocalin-like domain-containing protein" evidence="1">
    <location>
        <begin position="22"/>
        <end position="264"/>
    </location>
</feature>
<dbReference type="RefSeq" id="WP_379763613.1">
    <property type="nucleotide sequence ID" value="NZ_JBHSCL010000004.1"/>
</dbReference>
<sequence>MNGLTKKIYTIALLSASLFLAQSCSEDNKPNADQELTGTELRTIMETDDISSVADNALAELFADDAAAKSGSSAKTNDCYVAEYTETGFVATFNNCVLNGTDNVNGTVTVTYEVGEQSASFTATYTDFYVGTLKINGTRSFEMNGNMEANSFSFTVTSNMSVEFEDESVISESGTKTFGFAFDEELQSGSFSLAGEWTVTADGQTYAVAITDTLEGSLTCENITSGSMIVTKNGLDIVVDFGDGECDDTATLIYPNGASEEITL</sequence>
<protein>
    <recommendedName>
        <fullName evidence="4">Lipocalin-like domain-containing protein</fullName>
    </recommendedName>
</protein>
<name>A0ABV8PNK9_9FLAO</name>
<dbReference type="Proteomes" id="UP001595841">
    <property type="component" value="Unassembled WGS sequence"/>
</dbReference>